<accession>A0AAW2ZQL5</accession>
<dbReference type="GO" id="GO:0005737">
    <property type="term" value="C:cytoplasm"/>
    <property type="evidence" value="ECO:0007669"/>
    <property type="project" value="TreeGrafter"/>
</dbReference>
<dbReference type="InterPro" id="IPR011990">
    <property type="entry name" value="TPR-like_helical_dom_sf"/>
</dbReference>
<evidence type="ECO:0000259" key="3">
    <source>
        <dbReference type="PROSITE" id="PS50181"/>
    </source>
</evidence>
<dbReference type="SUPFAM" id="SSF48452">
    <property type="entry name" value="TPR-like"/>
    <property type="match status" value="1"/>
</dbReference>
<comment type="pathway">
    <text evidence="1">Protein modification; protein ubiquitination.</text>
</comment>
<dbReference type="Gene3D" id="1.25.40.10">
    <property type="entry name" value="Tetratricopeptide repeat domain"/>
    <property type="match status" value="1"/>
</dbReference>
<evidence type="ECO:0000313" key="4">
    <source>
        <dbReference type="EMBL" id="KAL0491100.1"/>
    </source>
</evidence>
<dbReference type="InterPro" id="IPR052121">
    <property type="entry name" value="F-box_SCF_Substrate_Recog"/>
</dbReference>
<organism evidence="4 5">
    <name type="scientific">Acrasis kona</name>
    <dbReference type="NCBI Taxonomy" id="1008807"/>
    <lineage>
        <taxon>Eukaryota</taxon>
        <taxon>Discoba</taxon>
        <taxon>Heterolobosea</taxon>
        <taxon>Tetramitia</taxon>
        <taxon>Eutetramitia</taxon>
        <taxon>Acrasidae</taxon>
        <taxon>Acrasis</taxon>
    </lineage>
</organism>
<dbReference type="InterPro" id="IPR001810">
    <property type="entry name" value="F-box_dom"/>
</dbReference>
<dbReference type="PROSITE" id="PS50181">
    <property type="entry name" value="FBOX"/>
    <property type="match status" value="1"/>
</dbReference>
<dbReference type="Pfam" id="PF12937">
    <property type="entry name" value="F-box-like"/>
    <property type="match status" value="1"/>
</dbReference>
<comment type="caution">
    <text evidence="4">The sequence shown here is derived from an EMBL/GenBank/DDBJ whole genome shotgun (WGS) entry which is preliminary data.</text>
</comment>
<keyword evidence="5" id="KW-1185">Reference proteome</keyword>
<dbReference type="PANTHER" id="PTHR46550:SF1">
    <property type="entry name" value="F-BOX PROTEIN 3"/>
    <property type="match status" value="1"/>
</dbReference>
<dbReference type="Gene3D" id="1.20.1280.50">
    <property type="match status" value="1"/>
</dbReference>
<dbReference type="AlphaFoldDB" id="A0AAW2ZQL5"/>
<gene>
    <name evidence="4" type="ORF">AKO1_009706</name>
</gene>
<name>A0AAW2ZQL5_9EUKA</name>
<protein>
    <submittedName>
        <fullName evidence="4">Heat shock protein STI1</fullName>
    </submittedName>
</protein>
<proteinExistence type="predicted"/>
<evidence type="ECO:0000256" key="1">
    <source>
        <dbReference type="ARBA" id="ARBA00004906"/>
    </source>
</evidence>
<keyword evidence="2" id="KW-0833">Ubl conjugation pathway</keyword>
<dbReference type="SUPFAM" id="SSF81383">
    <property type="entry name" value="F-box domain"/>
    <property type="match status" value="1"/>
</dbReference>
<evidence type="ECO:0000313" key="5">
    <source>
        <dbReference type="Proteomes" id="UP001431209"/>
    </source>
</evidence>
<evidence type="ECO:0000256" key="2">
    <source>
        <dbReference type="ARBA" id="ARBA00022786"/>
    </source>
</evidence>
<feature type="domain" description="F-box" evidence="3">
    <location>
        <begin position="136"/>
        <end position="182"/>
    </location>
</feature>
<dbReference type="InterPro" id="IPR036047">
    <property type="entry name" value="F-box-like_dom_sf"/>
</dbReference>
<dbReference type="Proteomes" id="UP001431209">
    <property type="component" value="Unassembled WGS sequence"/>
</dbReference>
<dbReference type="EMBL" id="JAOPGA020001753">
    <property type="protein sequence ID" value="KAL0491100.1"/>
    <property type="molecule type" value="Genomic_DNA"/>
</dbReference>
<dbReference type="Pfam" id="PF13181">
    <property type="entry name" value="TPR_8"/>
    <property type="match status" value="1"/>
</dbReference>
<dbReference type="SMART" id="SM00256">
    <property type="entry name" value="FBOX"/>
    <property type="match status" value="1"/>
</dbReference>
<dbReference type="PANTHER" id="PTHR46550">
    <property type="entry name" value="F-BOX ONLY PROTEIN 3"/>
    <property type="match status" value="1"/>
</dbReference>
<sequence>MLEHDRLDDAHTARCFYFEKKYHVAYDLFTIAIDNCDEPNNAKNYYYRSDCLYKMKRYSEARDDAMKCLSIRPSLIKGHIKLGKALYSLGKYDDAAKSIKHYIDRSSLESSKDVMIARELLSHCLDSASQVGGDRVDISDKLPQEMLFHICEYLGTKDLLSCSLINKLFSELSNQDLLWRRICDLEFTGKVLNEYTKQVHNVTPEHTYKKLYYLAVSDAKKSTTTVQEVCKFRWEFEVLYGNMAAIKGNCKFDEEGIYEVTIDMYGTLQADQMCWKLDDGMYLVVNNFPSLCFARRRDWGLMFTNELSSMEAQQEMYKPLSEI</sequence>
<keyword evidence="4" id="KW-0346">Stress response</keyword>
<reference evidence="4 5" key="1">
    <citation type="submission" date="2024-03" db="EMBL/GenBank/DDBJ databases">
        <title>The Acrasis kona genome and developmental transcriptomes reveal deep origins of eukaryotic multicellular pathways.</title>
        <authorList>
            <person name="Sheikh S."/>
            <person name="Fu C.-J."/>
            <person name="Brown M.W."/>
            <person name="Baldauf S.L."/>
        </authorList>
    </citation>
    <scope>NUCLEOTIDE SEQUENCE [LARGE SCALE GENOMIC DNA]</scope>
    <source>
        <strain evidence="4 5">ATCC MYA-3509</strain>
    </source>
</reference>
<dbReference type="InterPro" id="IPR019734">
    <property type="entry name" value="TPR_rpt"/>
</dbReference>